<comment type="caution">
    <text evidence="1">The sequence shown here is derived from an EMBL/GenBank/DDBJ whole genome shotgun (WGS) entry which is preliminary data.</text>
</comment>
<dbReference type="EMBL" id="CAAALY010001123">
    <property type="protein sequence ID" value="VEL07151.1"/>
    <property type="molecule type" value="Genomic_DNA"/>
</dbReference>
<gene>
    <name evidence="1" type="ORF">PXEA_LOCUS591</name>
</gene>
<protein>
    <submittedName>
        <fullName evidence="1">Uncharacterized protein</fullName>
    </submittedName>
</protein>
<dbReference type="PANTHER" id="PTHR48421">
    <property type="entry name" value="MYCBP-ASSOCIATED PROTEIN"/>
    <property type="match status" value="1"/>
</dbReference>
<keyword evidence="2" id="KW-1185">Reference proteome</keyword>
<dbReference type="OrthoDB" id="10263316at2759"/>
<dbReference type="AlphaFoldDB" id="A0A448WAP1"/>
<name>A0A448WAP1_9PLAT</name>
<dbReference type="InterPro" id="IPR032707">
    <property type="entry name" value="MYCBPAP"/>
</dbReference>
<dbReference type="Pfam" id="PF14646">
    <property type="entry name" value="MYCBPAP"/>
    <property type="match status" value="1"/>
</dbReference>
<organism evidence="1 2">
    <name type="scientific">Protopolystoma xenopodis</name>
    <dbReference type="NCBI Taxonomy" id="117903"/>
    <lineage>
        <taxon>Eukaryota</taxon>
        <taxon>Metazoa</taxon>
        <taxon>Spiralia</taxon>
        <taxon>Lophotrochozoa</taxon>
        <taxon>Platyhelminthes</taxon>
        <taxon>Monogenea</taxon>
        <taxon>Polyopisthocotylea</taxon>
        <taxon>Polystomatidea</taxon>
        <taxon>Polystomatidae</taxon>
        <taxon>Protopolystoma</taxon>
    </lineage>
</organism>
<sequence length="310" mass="36117">MQEGLLSENRYLNRNSITFIERQKGPILTIAILASEESQDEKKCIKYIEFRNVGPSIISYSWQKLPDRNPFELNRPSKQRFYFDHRPGAVLPDKTIRLPITFQTDEEGIFLESWSFNTVPKLLPEPWLIRATLRGLTMWHSNHPSKTWLKNPPSHQIESDATIAWMRRLLCDLVSNIQSPIRLVPKEDNLPVELVAFHRLNPNMHYHSNVLEELNVSYTSLFTNTKAKTAGSALFENQEETECSENIPKWDCSLSSIRKLLISSGLSISISLMISEIHLYPSWLIDSTRFKSLYSFYSKRYFSWSAKNFR</sequence>
<accession>A0A448WAP1</accession>
<proteinExistence type="predicted"/>
<dbReference type="Proteomes" id="UP000784294">
    <property type="component" value="Unassembled WGS sequence"/>
</dbReference>
<dbReference type="PANTHER" id="PTHR48421:SF1">
    <property type="entry name" value="MYCBP-ASSOCIATED PROTEIN"/>
    <property type="match status" value="1"/>
</dbReference>
<evidence type="ECO:0000313" key="1">
    <source>
        <dbReference type="EMBL" id="VEL07151.1"/>
    </source>
</evidence>
<evidence type="ECO:0000313" key="2">
    <source>
        <dbReference type="Proteomes" id="UP000784294"/>
    </source>
</evidence>
<reference evidence="1" key="1">
    <citation type="submission" date="2018-11" db="EMBL/GenBank/DDBJ databases">
        <authorList>
            <consortium name="Pathogen Informatics"/>
        </authorList>
    </citation>
    <scope>NUCLEOTIDE SEQUENCE</scope>
</reference>